<dbReference type="RefSeq" id="WP_164361846.1">
    <property type="nucleotide sequence ID" value="NZ_CP066776.1"/>
</dbReference>
<reference evidence="1 2" key="1">
    <citation type="submission" date="2020-12" db="EMBL/GenBank/DDBJ databases">
        <title>Sulforoseuscoccus oceanibium gen. nov., sp. nov., a representative of the phylum Verrucomicrobia with special cytoplasmic membrane, and proposal of Sulforoseuscoccusaceae fam. nov.</title>
        <authorList>
            <person name="Xi F."/>
        </authorList>
    </citation>
    <scope>NUCLEOTIDE SEQUENCE [LARGE SCALE GENOMIC DNA]</scope>
    <source>
        <strain evidence="1 2">T37</strain>
    </source>
</reference>
<accession>A0A6B3L0E3</accession>
<evidence type="ECO:0000313" key="2">
    <source>
        <dbReference type="Proteomes" id="UP000475117"/>
    </source>
</evidence>
<gene>
    <name evidence="1" type="ORF">G3M56_008015</name>
</gene>
<dbReference type="EMBL" id="CP066776">
    <property type="protein sequence ID" value="QQL43842.1"/>
    <property type="molecule type" value="Genomic_DNA"/>
</dbReference>
<dbReference type="KEGG" id="soa:G3M56_008015"/>
<dbReference type="Proteomes" id="UP000475117">
    <property type="component" value="Chromosome"/>
</dbReference>
<name>A0A6B3L0E3_9BACT</name>
<evidence type="ECO:0000313" key="1">
    <source>
        <dbReference type="EMBL" id="QQL43842.1"/>
    </source>
</evidence>
<keyword evidence="2" id="KW-1185">Reference proteome</keyword>
<proteinExistence type="predicted"/>
<protein>
    <submittedName>
        <fullName evidence="1">Uncharacterized protein</fullName>
    </submittedName>
</protein>
<sequence length="85" mass="9287">MKEFIISIRDSLAFSALIFGVCVIIAADAFSSNLSKSINNVSSSVEQAGRYMHTTDTIKLEHSGVGEPLPIGRKHPVKIEIIEEK</sequence>
<organism evidence="1 2">
    <name type="scientific">Sulfuriroseicoccus oceanibius</name>
    <dbReference type="NCBI Taxonomy" id="2707525"/>
    <lineage>
        <taxon>Bacteria</taxon>
        <taxon>Pseudomonadati</taxon>
        <taxon>Verrucomicrobiota</taxon>
        <taxon>Verrucomicrobiia</taxon>
        <taxon>Verrucomicrobiales</taxon>
        <taxon>Verrucomicrobiaceae</taxon>
        <taxon>Sulfuriroseicoccus</taxon>
    </lineage>
</organism>
<dbReference type="AlphaFoldDB" id="A0A6B3L0E3"/>